<dbReference type="RefSeq" id="WP_354660780.1">
    <property type="nucleotide sequence ID" value="NZ_JBEXAC010000001.1"/>
</dbReference>
<dbReference type="Gene3D" id="3.40.630.10">
    <property type="entry name" value="Zn peptidases"/>
    <property type="match status" value="1"/>
</dbReference>
<dbReference type="InterPro" id="IPR053138">
    <property type="entry name" value="N-alpha-Ac-DABA_deacetylase"/>
</dbReference>
<dbReference type="PANTHER" id="PTHR37326">
    <property type="entry name" value="BLL3975 PROTEIN"/>
    <property type="match status" value="1"/>
</dbReference>
<organism evidence="6 7">
    <name type="scientific">Chitinophaga defluvii</name>
    <dbReference type="NCBI Taxonomy" id="3163343"/>
    <lineage>
        <taxon>Bacteria</taxon>
        <taxon>Pseudomonadati</taxon>
        <taxon>Bacteroidota</taxon>
        <taxon>Chitinophagia</taxon>
        <taxon>Chitinophagales</taxon>
        <taxon>Chitinophagaceae</taxon>
        <taxon>Chitinophaga</taxon>
    </lineage>
</organism>
<name>A0ABV2T546_9BACT</name>
<comment type="caution">
    <text evidence="6">The sequence shown here is derived from an EMBL/GenBank/DDBJ whole genome shotgun (WGS) entry which is preliminary data.</text>
</comment>
<evidence type="ECO:0000256" key="3">
    <source>
        <dbReference type="ARBA" id="ARBA00022801"/>
    </source>
</evidence>
<dbReference type="PIRSF" id="PIRSF039012">
    <property type="entry name" value="ASP"/>
    <property type="match status" value="1"/>
</dbReference>
<evidence type="ECO:0000256" key="4">
    <source>
        <dbReference type="ARBA" id="ARBA00022833"/>
    </source>
</evidence>
<keyword evidence="7" id="KW-1185">Reference proteome</keyword>
<proteinExistence type="predicted"/>
<comment type="cofactor">
    <cofactor evidence="1">
        <name>Zn(2+)</name>
        <dbReference type="ChEBI" id="CHEBI:29105"/>
    </cofactor>
</comment>
<dbReference type="CDD" id="cd06230">
    <property type="entry name" value="M14_ASTE_ASPA_like"/>
    <property type="match status" value="1"/>
</dbReference>
<accession>A0ABV2T546</accession>
<keyword evidence="2" id="KW-0479">Metal-binding</keyword>
<protein>
    <submittedName>
        <fullName evidence="6">M14 family metallopeptidase</fullName>
    </submittedName>
</protein>
<evidence type="ECO:0000256" key="2">
    <source>
        <dbReference type="ARBA" id="ARBA00022723"/>
    </source>
</evidence>
<dbReference type="InterPro" id="IPR043795">
    <property type="entry name" value="N-alpha-Ac-DABA-like"/>
</dbReference>
<feature type="domain" description="Succinylglutamate desuccinylase/Aspartoacylase catalytic" evidence="5">
    <location>
        <begin position="18"/>
        <end position="202"/>
    </location>
</feature>
<dbReference type="Proteomes" id="UP001549749">
    <property type="component" value="Unassembled WGS sequence"/>
</dbReference>
<sequence length="311" mass="33267">MKILSDPFNAYAITAEQPGPHVLIAAGVHGDEFEPMLAVRELLQQLSAGLLVGKVTLVPVVNTSAFVAGTRYGSDGKDLARICPGDAEGTPTARSADAISKLIHTADYFIDMHTGGILYDLYPLCGYMLHPVETILKSQQKMAYAFGLPVIWGTDHYAAGRTLSVARDAQVPAIYVEYGGGTGIRPQVIDAYVKGCRNVLRMLGMTTDSGGEETEVSYWVEDFIINSGHLQAKLPAPSAGIFVPQVALGKQVKKDDVWGHVLSPYGEEAVVLADMDGLVFMLRAVVHVKRGDALGGILPILKPGKVVIHGT</sequence>
<dbReference type="PANTHER" id="PTHR37326:SF1">
    <property type="entry name" value="BLL3975 PROTEIN"/>
    <property type="match status" value="1"/>
</dbReference>
<gene>
    <name evidence="6" type="ORF">ABR189_12225</name>
</gene>
<dbReference type="EMBL" id="JBEXAC010000001">
    <property type="protein sequence ID" value="MET6998145.1"/>
    <property type="molecule type" value="Genomic_DNA"/>
</dbReference>
<evidence type="ECO:0000313" key="7">
    <source>
        <dbReference type="Proteomes" id="UP001549749"/>
    </source>
</evidence>
<evidence type="ECO:0000256" key="1">
    <source>
        <dbReference type="ARBA" id="ARBA00001947"/>
    </source>
</evidence>
<reference evidence="6 7" key="1">
    <citation type="submission" date="2024-06" db="EMBL/GenBank/DDBJ databases">
        <title>Chitinophaga defluvii sp. nov., isolated from municipal sewage.</title>
        <authorList>
            <person name="Zhang L."/>
        </authorList>
    </citation>
    <scope>NUCLEOTIDE SEQUENCE [LARGE SCALE GENOMIC DNA]</scope>
    <source>
        <strain evidence="6 7">H8</strain>
    </source>
</reference>
<evidence type="ECO:0000259" key="5">
    <source>
        <dbReference type="Pfam" id="PF24827"/>
    </source>
</evidence>
<keyword evidence="4" id="KW-0862">Zinc</keyword>
<dbReference type="SUPFAM" id="SSF53187">
    <property type="entry name" value="Zn-dependent exopeptidases"/>
    <property type="match status" value="1"/>
</dbReference>
<dbReference type="Pfam" id="PF24827">
    <property type="entry name" value="AstE_AspA_cat"/>
    <property type="match status" value="1"/>
</dbReference>
<dbReference type="InterPro" id="IPR055438">
    <property type="entry name" value="AstE_AspA_cat"/>
</dbReference>
<keyword evidence="3" id="KW-0378">Hydrolase</keyword>
<evidence type="ECO:0000313" key="6">
    <source>
        <dbReference type="EMBL" id="MET6998145.1"/>
    </source>
</evidence>